<organism evidence="2 3">
    <name type="scientific">Psychroserpens ponticola</name>
    <dbReference type="NCBI Taxonomy" id="2932268"/>
    <lineage>
        <taxon>Bacteria</taxon>
        <taxon>Pseudomonadati</taxon>
        <taxon>Bacteroidota</taxon>
        <taxon>Flavobacteriia</taxon>
        <taxon>Flavobacteriales</taxon>
        <taxon>Flavobacteriaceae</taxon>
        <taxon>Psychroserpens</taxon>
    </lineage>
</organism>
<accession>A0ABY7S2J5</accession>
<gene>
    <name evidence="2" type="ORF">MUN68_007780</name>
</gene>
<dbReference type="EMBL" id="CP116221">
    <property type="protein sequence ID" value="WCO03394.1"/>
    <property type="molecule type" value="Genomic_DNA"/>
</dbReference>
<dbReference type="Gene3D" id="3.10.50.30">
    <property type="entry name" value="Transcription elongation factor, GreA/GreB, C-terminal domain"/>
    <property type="match status" value="1"/>
</dbReference>
<keyword evidence="2" id="KW-0251">Elongation factor</keyword>
<evidence type="ECO:0000259" key="1">
    <source>
        <dbReference type="Pfam" id="PF01272"/>
    </source>
</evidence>
<reference evidence="2 3" key="1">
    <citation type="submission" date="2023-01" db="EMBL/GenBank/DDBJ databases">
        <title>Psychroserpens ponticola sp. nov., isolated from seawater.</title>
        <authorList>
            <person name="Kristyanto S."/>
            <person name="Jung J."/>
            <person name="Kim J.M."/>
            <person name="Jeon C.O."/>
        </authorList>
    </citation>
    <scope>NUCLEOTIDE SEQUENCE [LARGE SCALE GENOMIC DNA]</scope>
    <source>
        <strain evidence="2 3">MSW6</strain>
    </source>
</reference>
<dbReference type="PANTHER" id="PTHR30437:SF5">
    <property type="entry name" value="REGULATOR OF NUCLEOSIDE DIPHOSPHATE KINASE"/>
    <property type="match status" value="1"/>
</dbReference>
<keyword evidence="3" id="KW-1185">Reference proteome</keyword>
<dbReference type="GO" id="GO:0003746">
    <property type="term" value="F:translation elongation factor activity"/>
    <property type="evidence" value="ECO:0007669"/>
    <property type="project" value="UniProtKB-KW"/>
</dbReference>
<dbReference type="RefSeq" id="WP_249994752.1">
    <property type="nucleotide sequence ID" value="NZ_CP116221.1"/>
</dbReference>
<sequence length="137" mass="15489">MKYGSLILEKKEYVYLKRILNISGYAEDHEVQKSLMKLVEELKSAHIVDEEDMPSDIIRFNSEVTITFESGLVKTLQVVIPLDKDLNKNKISVLTPMGSALIGYSKDDTIIWDFPGGKQQLKITNVTQEETLSGINI</sequence>
<feature type="domain" description="Transcription elongation factor GreA/GreB C-terminal" evidence="1">
    <location>
        <begin position="54"/>
        <end position="127"/>
    </location>
</feature>
<protein>
    <submittedName>
        <fullName evidence="2">GreA/GreB family elongation factor</fullName>
    </submittedName>
</protein>
<evidence type="ECO:0000313" key="3">
    <source>
        <dbReference type="Proteomes" id="UP001202717"/>
    </source>
</evidence>
<dbReference type="Pfam" id="PF01272">
    <property type="entry name" value="GreA_GreB"/>
    <property type="match status" value="1"/>
</dbReference>
<name>A0ABY7S2J5_9FLAO</name>
<dbReference type="SUPFAM" id="SSF54534">
    <property type="entry name" value="FKBP-like"/>
    <property type="match status" value="1"/>
</dbReference>
<evidence type="ECO:0000313" key="2">
    <source>
        <dbReference type="EMBL" id="WCO03394.1"/>
    </source>
</evidence>
<dbReference type="Proteomes" id="UP001202717">
    <property type="component" value="Chromosome"/>
</dbReference>
<dbReference type="InterPro" id="IPR001437">
    <property type="entry name" value="Tscrpt_elong_fac_GreA/B_C"/>
</dbReference>
<proteinExistence type="predicted"/>
<dbReference type="PANTHER" id="PTHR30437">
    <property type="entry name" value="TRANSCRIPTION ELONGATION FACTOR GREA"/>
    <property type="match status" value="1"/>
</dbReference>
<dbReference type="InterPro" id="IPR036953">
    <property type="entry name" value="GreA/GreB_C_sf"/>
</dbReference>
<keyword evidence="2" id="KW-0648">Protein biosynthesis</keyword>
<dbReference type="InterPro" id="IPR023459">
    <property type="entry name" value="Tscrpt_elong_fac_GreA/B_fam"/>
</dbReference>